<organism evidence="10 11">
    <name type="scientific">Bombyx mandarina</name>
    <name type="common">Wild silk moth</name>
    <name type="synonym">Wild silkworm</name>
    <dbReference type="NCBI Taxonomy" id="7092"/>
    <lineage>
        <taxon>Eukaryota</taxon>
        <taxon>Metazoa</taxon>
        <taxon>Ecdysozoa</taxon>
        <taxon>Arthropoda</taxon>
        <taxon>Hexapoda</taxon>
        <taxon>Insecta</taxon>
        <taxon>Pterygota</taxon>
        <taxon>Neoptera</taxon>
        <taxon>Endopterygota</taxon>
        <taxon>Lepidoptera</taxon>
        <taxon>Glossata</taxon>
        <taxon>Ditrysia</taxon>
        <taxon>Bombycoidea</taxon>
        <taxon>Bombycidae</taxon>
        <taxon>Bombycinae</taxon>
        <taxon>Bombyx</taxon>
    </lineage>
</organism>
<dbReference type="InterPro" id="IPR013083">
    <property type="entry name" value="Znf_RING/FYVE/PHD"/>
</dbReference>
<dbReference type="Gene3D" id="3.30.40.10">
    <property type="entry name" value="Zinc/RING finger domain, C3HC4 (zinc finger)"/>
    <property type="match status" value="1"/>
</dbReference>
<dbReference type="Gene3D" id="1.25.40.20">
    <property type="entry name" value="Ankyrin repeat-containing domain"/>
    <property type="match status" value="4"/>
</dbReference>
<evidence type="ECO:0000256" key="7">
    <source>
        <dbReference type="PROSITE-ProRule" id="PRU00091"/>
    </source>
</evidence>
<dbReference type="InterPro" id="IPR036770">
    <property type="entry name" value="Ankyrin_rpt-contain_sf"/>
</dbReference>
<dbReference type="SUPFAM" id="SSF54695">
    <property type="entry name" value="POZ domain"/>
    <property type="match status" value="1"/>
</dbReference>
<dbReference type="SMART" id="SM00248">
    <property type="entry name" value="ANK"/>
    <property type="match status" value="21"/>
</dbReference>
<dbReference type="InterPro" id="IPR011333">
    <property type="entry name" value="SKP1/BTB/POZ_sf"/>
</dbReference>
<dbReference type="PROSITE" id="PS50088">
    <property type="entry name" value="ANK_REPEAT"/>
    <property type="match status" value="9"/>
</dbReference>
<dbReference type="InterPro" id="IPR011011">
    <property type="entry name" value="Znf_FYVE_PHD"/>
</dbReference>
<feature type="domain" description="BTB" evidence="8">
    <location>
        <begin position="67"/>
        <end position="129"/>
    </location>
</feature>
<feature type="repeat" description="ANK" evidence="6">
    <location>
        <begin position="836"/>
        <end position="869"/>
    </location>
</feature>
<feature type="repeat" description="ANK" evidence="6">
    <location>
        <begin position="655"/>
        <end position="687"/>
    </location>
</feature>
<dbReference type="GO" id="GO:0008270">
    <property type="term" value="F:zinc ion binding"/>
    <property type="evidence" value="ECO:0007669"/>
    <property type="project" value="UniProtKB-KW"/>
</dbReference>
<gene>
    <name evidence="11" type="primary">LOC114246790</name>
</gene>
<dbReference type="RefSeq" id="XP_028035284.1">
    <property type="nucleotide sequence ID" value="XM_028179483.1"/>
</dbReference>
<keyword evidence="3 7" id="KW-0863">Zinc-finger</keyword>
<evidence type="ECO:0000256" key="2">
    <source>
        <dbReference type="ARBA" id="ARBA00022737"/>
    </source>
</evidence>
<feature type="repeat" description="ANK" evidence="6">
    <location>
        <begin position="287"/>
        <end position="319"/>
    </location>
</feature>
<dbReference type="InterPro" id="IPR049763">
    <property type="entry name" value="ANKFY1_BACK"/>
</dbReference>
<dbReference type="PROSITE" id="PS50178">
    <property type="entry name" value="ZF_FYVE"/>
    <property type="match status" value="1"/>
</dbReference>
<evidence type="ECO:0000256" key="6">
    <source>
        <dbReference type="PROSITE-ProRule" id="PRU00023"/>
    </source>
</evidence>
<keyword evidence="2" id="KW-0677">Repeat</keyword>
<dbReference type="SUPFAM" id="SSF57903">
    <property type="entry name" value="FYVE/PHD zinc finger"/>
    <property type="match status" value="1"/>
</dbReference>
<dbReference type="InterPro" id="IPR049765">
    <property type="entry name" value="ANFY1_BTB_POZ"/>
</dbReference>
<dbReference type="Gene3D" id="3.30.710.10">
    <property type="entry name" value="Potassium Channel Kv1.1, Chain A"/>
    <property type="match status" value="1"/>
</dbReference>
<keyword evidence="1" id="KW-0479">Metal-binding</keyword>
<dbReference type="SMART" id="SM00225">
    <property type="entry name" value="BTB"/>
    <property type="match status" value="1"/>
</dbReference>
<evidence type="ECO:0000256" key="1">
    <source>
        <dbReference type="ARBA" id="ARBA00022723"/>
    </source>
</evidence>
<dbReference type="InterPro" id="IPR000210">
    <property type="entry name" value="BTB/POZ_dom"/>
</dbReference>
<keyword evidence="5 6" id="KW-0040">ANK repeat</keyword>
<feature type="repeat" description="ANK" evidence="6">
    <location>
        <begin position="972"/>
        <end position="1004"/>
    </location>
</feature>
<dbReference type="CDD" id="cd15728">
    <property type="entry name" value="FYVE_ANFY1"/>
    <property type="match status" value="1"/>
</dbReference>
<evidence type="ECO:0000256" key="5">
    <source>
        <dbReference type="ARBA" id="ARBA00023043"/>
    </source>
</evidence>
<dbReference type="Pfam" id="PF12796">
    <property type="entry name" value="Ank_2"/>
    <property type="match status" value="5"/>
</dbReference>
<dbReference type="Pfam" id="PF00651">
    <property type="entry name" value="BTB"/>
    <property type="match status" value="1"/>
</dbReference>
<evidence type="ECO:0000259" key="8">
    <source>
        <dbReference type="PROSITE" id="PS50097"/>
    </source>
</evidence>
<dbReference type="CDD" id="cd18501">
    <property type="entry name" value="BACK_ANKFY1_Rank5"/>
    <property type="match status" value="1"/>
</dbReference>
<dbReference type="PANTHER" id="PTHR24198">
    <property type="entry name" value="ANKYRIN REPEAT AND PROTEIN KINASE DOMAIN-CONTAINING PROTEIN"/>
    <property type="match status" value="1"/>
</dbReference>
<evidence type="ECO:0000256" key="3">
    <source>
        <dbReference type="ARBA" id="ARBA00022771"/>
    </source>
</evidence>
<dbReference type="PROSITE" id="PS50097">
    <property type="entry name" value="BTB"/>
    <property type="match status" value="1"/>
</dbReference>
<reference evidence="11" key="1">
    <citation type="submission" date="2025-08" db="UniProtKB">
        <authorList>
            <consortium name="RefSeq"/>
        </authorList>
    </citation>
    <scope>IDENTIFICATION</scope>
    <source>
        <tissue evidence="11">Silk gland</tissue>
    </source>
</reference>
<dbReference type="PANTHER" id="PTHR24198:SF191">
    <property type="entry name" value="RABANKYRIN-5-LIKE"/>
    <property type="match status" value="1"/>
</dbReference>
<dbReference type="InterPro" id="IPR017455">
    <property type="entry name" value="Znf_FYVE-rel"/>
</dbReference>
<name>A0A6J2K4S1_BOMMA</name>
<keyword evidence="10" id="KW-1185">Reference proteome</keyword>
<dbReference type="OrthoDB" id="2306477at2759"/>
<dbReference type="InterPro" id="IPR000306">
    <property type="entry name" value="Znf_FYVE"/>
</dbReference>
<feature type="domain" description="FYVE-type" evidence="9">
    <location>
        <begin position="1138"/>
        <end position="1198"/>
    </location>
</feature>
<dbReference type="SMART" id="SM00064">
    <property type="entry name" value="FYVE"/>
    <property type="match status" value="1"/>
</dbReference>
<dbReference type="GeneID" id="114246790"/>
<dbReference type="SUPFAM" id="SSF48403">
    <property type="entry name" value="Ankyrin repeat"/>
    <property type="match status" value="4"/>
</dbReference>
<dbReference type="InterPro" id="IPR049764">
    <property type="entry name" value="ANFY1_FYVE"/>
</dbReference>
<feature type="repeat" description="ANK" evidence="6">
    <location>
        <begin position="803"/>
        <end position="835"/>
    </location>
</feature>
<evidence type="ECO:0000259" key="9">
    <source>
        <dbReference type="PROSITE" id="PS50178"/>
    </source>
</evidence>
<dbReference type="InterPro" id="IPR002110">
    <property type="entry name" value="Ankyrin_rpt"/>
</dbReference>
<evidence type="ECO:0000313" key="10">
    <source>
        <dbReference type="Proteomes" id="UP000504629"/>
    </source>
</evidence>
<evidence type="ECO:0000313" key="11">
    <source>
        <dbReference type="RefSeq" id="XP_028035284.1"/>
    </source>
</evidence>
<dbReference type="Pfam" id="PF01363">
    <property type="entry name" value="FYVE"/>
    <property type="match status" value="1"/>
</dbReference>
<sequence>MASSEVTKLQQHLTLLKEEYGKLQSHCAEVERKYTLAAASAGDLSETSFVARLLMTVATLYGRETYSDIKIKLQNKSMPGHKFVLNARSDDWNEEALKDFDELDWTSLPDDVGSALLKWLYTDVVDLSRGDSFALQLMKSAAGFKLYGLVNKCEQALIASVGVRSCVKFYSAADEIGANALKEHCSGLISAHWDDLTGDDFAHMSSALLYRMLKSKTPQPLHGAVRLMREDVVFLCLVENHANLTDIVNAMSSRGELPLELALRGRSASIATTLLQHCADPDSRGPRGRTLLHRAIDSRDAFSAKFLVDNGADPNLTTKEEGDTALHLIASLTTSSCDEETMEQMTEIAETMIQKNADINKQNRKGFTPLHQAVIARNQRIFDMLLKQASLDANLRTITDEHPPLYYALVDDRRASISSSETLVMNGSNPFDAPVTNKDAFSEDPVEGKNEGVVERSFAAKLLEKGCIPNPLYSGCGDSLLHILAQGWFEDSAVFLTSHLHGELNHTNEAGLTALHAACANGLARLATALLEHGARPNLQTTYGEQEDTVYRQTPLHLAVLNNHEGVVLAIIEHKKLIEKGDYPSADRSNVSLVPNLNLKNSEGDTPLSLALSEAGRMCIRITNVLKYFVANPGHKNLVAPLVEGGADINVRNGKGFTLLHQAIVEEDSRTAIYLLDHGADMDALTEAGETPLQLAIHCRLGLVVEALCVRGVDMSRLDANGVPPLWAALDSGQEEVASILVRNGADADCWGPGPDGCLQTLLHKAIDENKEVLATFLIRSGCDVESPRRAGPAGEGADLAADKQTPLHLCCTWGLTEVIQTLLEHGANINAKDSEGKTPLHIAIENQHAAIISLLLTQPNIDLSARDNKGVSPFAAALIARNNKAAQAILEKNPSAAEQVDKKGRNFLHVAIQTCDMESVMFLLSVEVDVNSRVQDATLAPPLHLAASAGNEVLLRSLLLAGARPNDRDAHKRTALHVAAAAGHASIVSALVSGGAEYGAVDAAGDNALHVAAREGHVAAARALLADCDIDAAATNLKGRNPLHELCWCKKDNAATICEIFLEFMPDYPINRTDLQGNSPLLLAYMNGQGAMCRVLVKAGACLAQENKEGISIFNYQVATKQLLHRLLDSLPNEAPWADSELCQECGTKFTITMRKHHCRHCGRQLCRKCSNQDIPIVKFGMNNPQRVCEICFNVLQVGAS</sequence>
<protein>
    <submittedName>
        <fullName evidence="11">Rabankyrin-5 isoform X1</fullName>
    </submittedName>
</protein>
<dbReference type="FunFam" id="3.30.40.10:FF:000104">
    <property type="entry name" value="Ankyrin repeat and FYVE domain-containing 1"/>
    <property type="match status" value="1"/>
</dbReference>
<feature type="repeat" description="ANK" evidence="6">
    <location>
        <begin position="939"/>
        <end position="971"/>
    </location>
</feature>
<feature type="repeat" description="ANK" evidence="6">
    <location>
        <begin position="1077"/>
        <end position="1109"/>
    </location>
</feature>
<dbReference type="PROSITE" id="PS50297">
    <property type="entry name" value="ANK_REP_REGION"/>
    <property type="match status" value="8"/>
</dbReference>
<proteinExistence type="predicted"/>
<feature type="repeat" description="ANK" evidence="6">
    <location>
        <begin position="721"/>
        <end position="749"/>
    </location>
</feature>
<accession>A0A6J2K4S1</accession>
<dbReference type="PRINTS" id="PR01415">
    <property type="entry name" value="ANKYRIN"/>
</dbReference>
<dbReference type="CDD" id="cd18303">
    <property type="entry name" value="BTB_POZ_Rank-5"/>
    <property type="match status" value="1"/>
</dbReference>
<keyword evidence="4" id="KW-0862">Zinc</keyword>
<dbReference type="AlphaFoldDB" id="A0A6J2K4S1"/>
<dbReference type="Proteomes" id="UP000504629">
    <property type="component" value="Unplaced"/>
</dbReference>
<feature type="repeat" description="ANK" evidence="6">
    <location>
        <begin position="510"/>
        <end position="542"/>
    </location>
</feature>
<evidence type="ECO:0000256" key="4">
    <source>
        <dbReference type="ARBA" id="ARBA00022833"/>
    </source>
</evidence>
<dbReference type="KEGG" id="bman:114246790"/>